<sequence>MVVVLLSSPQGNTGSRYFPYHGYLGLTPLTVRGIVRTKLDPDGKPLLAKSLTVAVRCYEARTGRRGTIHSNVLAEYVLELWHAPPASEFAPLADSEHTFRIAIPRDAPGFSTAYFQDYRMFWRVEAGTYAHLLMTRSDSESVSHPIQSSPTSISWALVLGSSSLPSFLWFVMTFPLRCPRRHHSRRTSSRTKLANLGRLPSATISPSRQLPSALLTSSLSASVFTQQTRPSLYAPPASPSSAGLNSEKTSPPPLHHPRRYPQLTLSPLNAHDSFLSLSRTSSSTSITPPPSPLAPGPASSFTLDTLSTAPTITTSSSQYPLLGRHRAQDRDLQSSPTLSNSNGATYKVINSTVAGAESSSGRFVRDPQSGVWSRTMTLQWPAARSSTRWALGETMTTELVRVRFFVKVKIIVSSPSGTDSIDLLEQPLTVISTNASERQLAITKFNAALATTRSSSKSKSPHRTTPAPPSPTPVPPLKLIPLPQPSPLGDRRWREGDESTKEREGKRKRESRAPTRPHTSAGPRDRKKESGGRGMEMMGASAGGVWRPGTASAGSSRLRGGSSVGMGMGTTGTGHGPGIAAVVGIGGMQTVRINTVTGITTTHPQASGGAASPDHVRAWEEELARIEAQSRRSSVGLARAKMPLLGLGRTARKMYGEVVGGR</sequence>
<comment type="caution">
    <text evidence="2">The sequence shown here is derived from an EMBL/GenBank/DDBJ whole genome shotgun (WGS) entry which is preliminary data.</text>
</comment>
<feature type="compositionally biased region" description="Basic and acidic residues" evidence="1">
    <location>
        <begin position="489"/>
        <end position="513"/>
    </location>
</feature>
<evidence type="ECO:0000313" key="2">
    <source>
        <dbReference type="EMBL" id="THH13843.1"/>
    </source>
</evidence>
<reference evidence="2 3" key="1">
    <citation type="submission" date="2019-02" db="EMBL/GenBank/DDBJ databases">
        <title>Genome sequencing of the rare red list fungi Bondarzewia mesenterica.</title>
        <authorList>
            <person name="Buettner E."/>
            <person name="Kellner H."/>
        </authorList>
    </citation>
    <scope>NUCLEOTIDE SEQUENCE [LARGE SCALE GENOMIC DNA]</scope>
    <source>
        <strain evidence="2 3">DSM 108281</strain>
    </source>
</reference>
<feature type="compositionally biased region" description="Gly residues" evidence="1">
    <location>
        <begin position="562"/>
        <end position="572"/>
    </location>
</feature>
<feature type="region of interest" description="Disordered" evidence="1">
    <location>
        <begin position="230"/>
        <end position="261"/>
    </location>
</feature>
<organism evidence="2 3">
    <name type="scientific">Bondarzewia mesenterica</name>
    <dbReference type="NCBI Taxonomy" id="1095465"/>
    <lineage>
        <taxon>Eukaryota</taxon>
        <taxon>Fungi</taxon>
        <taxon>Dikarya</taxon>
        <taxon>Basidiomycota</taxon>
        <taxon>Agaricomycotina</taxon>
        <taxon>Agaricomycetes</taxon>
        <taxon>Russulales</taxon>
        <taxon>Bondarzewiaceae</taxon>
        <taxon>Bondarzewia</taxon>
    </lineage>
</organism>
<feature type="compositionally biased region" description="Pro residues" evidence="1">
    <location>
        <begin position="466"/>
        <end position="486"/>
    </location>
</feature>
<proteinExistence type="predicted"/>
<feature type="region of interest" description="Disordered" evidence="1">
    <location>
        <begin position="450"/>
        <end position="572"/>
    </location>
</feature>
<name>A0A4V3XEI9_9AGAM</name>
<gene>
    <name evidence="2" type="ORF">EW146_g6427</name>
</gene>
<dbReference type="OrthoDB" id="3230530at2759"/>
<feature type="compositionally biased region" description="Low complexity" evidence="1">
    <location>
        <begin position="549"/>
        <end position="561"/>
    </location>
</feature>
<dbReference type="EMBL" id="SGPL01000321">
    <property type="protein sequence ID" value="THH13843.1"/>
    <property type="molecule type" value="Genomic_DNA"/>
</dbReference>
<dbReference type="Proteomes" id="UP000310158">
    <property type="component" value="Unassembled WGS sequence"/>
</dbReference>
<accession>A0A4V3XEI9</accession>
<evidence type="ECO:0000313" key="3">
    <source>
        <dbReference type="Proteomes" id="UP000310158"/>
    </source>
</evidence>
<feature type="region of interest" description="Disordered" evidence="1">
    <location>
        <begin position="279"/>
        <end position="300"/>
    </location>
</feature>
<keyword evidence="3" id="KW-1185">Reference proteome</keyword>
<protein>
    <submittedName>
        <fullName evidence="2">Uncharacterized protein</fullName>
    </submittedName>
</protein>
<dbReference type="AlphaFoldDB" id="A0A4V3XEI9"/>
<evidence type="ECO:0000256" key="1">
    <source>
        <dbReference type="SAM" id="MobiDB-lite"/>
    </source>
</evidence>
<feature type="region of interest" description="Disordered" evidence="1">
    <location>
        <begin position="181"/>
        <end position="204"/>
    </location>
</feature>